<feature type="transmembrane region" description="Helical" evidence="1">
    <location>
        <begin position="21"/>
        <end position="46"/>
    </location>
</feature>
<sequence>MMWYSERKVRSAAAERARRAGFVLPFVVVATALVAVLALAAISTIWRGYRATRLAANGVRAQFAADEGAALQLDAWPSESLASMPPGATLSTRQTTAVGDSVRVRVTRTQPLVAWLTADVALEPRGTPGVVRRHVTRAVSLEPPALPIVGAVTAIAAVRGQDPTTIDGRDLVDAGDACGPLRDTLSLVPVASSALGASSGGAWTARPATSALVDTATVRAAFDLAWISVMARSPVRAVDSTPQLLAASPGWHALLLDGAVVTVRAPSRWRGLLAVSGDLVVTGSLTVDGILVVRGRLDARGAALRIRGALIVASLGNPSVELGDQTTLRYDRCAVQLALATVAVPRAQPFSLWFSPLN</sequence>
<accession>A0A6M4II98</accession>
<keyword evidence="3" id="KW-1185">Reference proteome</keyword>
<dbReference type="RefSeq" id="WP_171223776.1">
    <property type="nucleotide sequence ID" value="NZ_CP053085.1"/>
</dbReference>
<gene>
    <name evidence="2" type="ORF">HKW67_01830</name>
</gene>
<evidence type="ECO:0000256" key="1">
    <source>
        <dbReference type="SAM" id="Phobius"/>
    </source>
</evidence>
<dbReference type="AlphaFoldDB" id="A0A6M4II98"/>
<protein>
    <submittedName>
        <fullName evidence="2">Uncharacterized protein</fullName>
    </submittedName>
</protein>
<name>A0A6M4II98_9BACT</name>
<keyword evidence="1" id="KW-0812">Transmembrane</keyword>
<organism evidence="2 3">
    <name type="scientific">Gemmatimonas groenlandica</name>
    <dbReference type="NCBI Taxonomy" id="2732249"/>
    <lineage>
        <taxon>Bacteria</taxon>
        <taxon>Pseudomonadati</taxon>
        <taxon>Gemmatimonadota</taxon>
        <taxon>Gemmatimonadia</taxon>
        <taxon>Gemmatimonadales</taxon>
        <taxon>Gemmatimonadaceae</taxon>
        <taxon>Gemmatimonas</taxon>
    </lineage>
</organism>
<evidence type="ECO:0000313" key="2">
    <source>
        <dbReference type="EMBL" id="QJR34350.1"/>
    </source>
</evidence>
<proteinExistence type="predicted"/>
<reference evidence="2 3" key="1">
    <citation type="submission" date="2020-05" db="EMBL/GenBank/DDBJ databases">
        <title>Complete genome sequence of Gemmatimonas greenlandica TET16.</title>
        <authorList>
            <person name="Zeng Y."/>
        </authorList>
    </citation>
    <scope>NUCLEOTIDE SEQUENCE [LARGE SCALE GENOMIC DNA]</scope>
    <source>
        <strain evidence="2 3">TET16</strain>
    </source>
</reference>
<dbReference type="Proteomes" id="UP000500938">
    <property type="component" value="Chromosome"/>
</dbReference>
<keyword evidence="1" id="KW-1133">Transmembrane helix</keyword>
<dbReference type="EMBL" id="CP053085">
    <property type="protein sequence ID" value="QJR34350.1"/>
    <property type="molecule type" value="Genomic_DNA"/>
</dbReference>
<keyword evidence="1" id="KW-0472">Membrane</keyword>
<evidence type="ECO:0000313" key="3">
    <source>
        <dbReference type="Proteomes" id="UP000500938"/>
    </source>
</evidence>
<dbReference type="KEGG" id="ggr:HKW67_01830"/>